<accession>A0A367PH79</accession>
<dbReference type="EMBL" id="QDHA01000040">
    <property type="protein sequence ID" value="RCJ07218.1"/>
    <property type="molecule type" value="Genomic_DNA"/>
</dbReference>
<name>A0A367PH79_CUPNE</name>
<gene>
    <name evidence="1" type="ORF">DDK22_17565</name>
</gene>
<protein>
    <submittedName>
        <fullName evidence="1">Uncharacterized protein</fullName>
    </submittedName>
</protein>
<evidence type="ECO:0000313" key="2">
    <source>
        <dbReference type="Proteomes" id="UP000253501"/>
    </source>
</evidence>
<organism evidence="1 2">
    <name type="scientific">Cupriavidus necator</name>
    <name type="common">Alcaligenes eutrophus</name>
    <name type="synonym">Ralstonia eutropha</name>
    <dbReference type="NCBI Taxonomy" id="106590"/>
    <lineage>
        <taxon>Bacteria</taxon>
        <taxon>Pseudomonadati</taxon>
        <taxon>Pseudomonadota</taxon>
        <taxon>Betaproteobacteria</taxon>
        <taxon>Burkholderiales</taxon>
        <taxon>Burkholderiaceae</taxon>
        <taxon>Cupriavidus</taxon>
    </lineage>
</organism>
<evidence type="ECO:0000313" key="1">
    <source>
        <dbReference type="EMBL" id="RCJ07218.1"/>
    </source>
</evidence>
<proteinExistence type="predicted"/>
<reference evidence="1 2" key="1">
    <citation type="submission" date="2018-04" db="EMBL/GenBank/DDBJ databases">
        <title>Cupriavidus necator CR12 genome sequencing and assembly.</title>
        <authorList>
            <person name="Ben Fekih I."/>
            <person name="Mazhar H.S."/>
            <person name="Bello S.K."/>
            <person name="Rensing C."/>
        </authorList>
    </citation>
    <scope>NUCLEOTIDE SEQUENCE [LARGE SCALE GENOMIC DNA]</scope>
    <source>
        <strain evidence="1 2">CR12</strain>
    </source>
</reference>
<dbReference type="Proteomes" id="UP000253501">
    <property type="component" value="Unassembled WGS sequence"/>
</dbReference>
<sequence length="237" mass="27755">MKGKYLPYYDMNIDMVTVTPIPANVCGTFAHIFQRTQTYLESPIASTYLINREEPVFGPLSKLTEEDYVLCVNVYDSEAYRECVDNWASFSFFTELSVNNCHKHSLFSIGSAVSGRTHWLNIDTSDRTMVMWNYLNSSFETGMLNILLVGGFEILLYRFPFPEEKVEQHFATHIEARDYWRNNRDYLSEEHDHWKSPRFLGPEFHYISTPFFTFSWNEPQSENGIISLQPCPFEIKT</sequence>
<dbReference type="RefSeq" id="WP_114133008.1">
    <property type="nucleotide sequence ID" value="NZ_CP068435.1"/>
</dbReference>
<dbReference type="AlphaFoldDB" id="A0A367PH79"/>
<comment type="caution">
    <text evidence="1">The sequence shown here is derived from an EMBL/GenBank/DDBJ whole genome shotgun (WGS) entry which is preliminary data.</text>
</comment>